<feature type="non-terminal residue" evidence="3">
    <location>
        <position position="1"/>
    </location>
</feature>
<dbReference type="PANTHER" id="PTHR16134:SF28">
    <property type="entry name" value="F-BOX_LRR-REPEAT PROTEIN 6"/>
    <property type="match status" value="1"/>
</dbReference>
<dbReference type="CDD" id="cd22119">
    <property type="entry name" value="F-box_FBXL6"/>
    <property type="match status" value="1"/>
</dbReference>
<evidence type="ECO:0000313" key="3">
    <source>
        <dbReference type="EMBL" id="NWZ60499.1"/>
    </source>
</evidence>
<dbReference type="InterPro" id="IPR001810">
    <property type="entry name" value="F-box_dom"/>
</dbReference>
<dbReference type="Pfam" id="PF12937">
    <property type="entry name" value="F-box-like"/>
    <property type="match status" value="1"/>
</dbReference>
<keyword evidence="4" id="KW-1185">Reference proteome</keyword>
<dbReference type="AlphaFoldDB" id="A0A7K7NYQ9"/>
<organism evidence="3 4">
    <name type="scientific">Haliaeetus albicilla</name>
    <name type="common">White-tailed sea-eagle</name>
    <name type="synonym">Falco albicilla</name>
    <dbReference type="NCBI Taxonomy" id="8969"/>
    <lineage>
        <taxon>Eukaryota</taxon>
        <taxon>Metazoa</taxon>
        <taxon>Chordata</taxon>
        <taxon>Craniata</taxon>
        <taxon>Vertebrata</taxon>
        <taxon>Euteleostomi</taxon>
        <taxon>Archelosauria</taxon>
        <taxon>Archosauria</taxon>
        <taxon>Dinosauria</taxon>
        <taxon>Saurischia</taxon>
        <taxon>Theropoda</taxon>
        <taxon>Coelurosauria</taxon>
        <taxon>Aves</taxon>
        <taxon>Neognathae</taxon>
        <taxon>Neoaves</taxon>
        <taxon>Telluraves</taxon>
        <taxon>Accipitrimorphae</taxon>
        <taxon>Accipitriformes</taxon>
        <taxon>Accipitridae</taxon>
        <taxon>Accipitrinae</taxon>
        <taxon>Haliaeetus</taxon>
    </lineage>
</organism>
<evidence type="ECO:0000313" key="4">
    <source>
        <dbReference type="Proteomes" id="UP000585422"/>
    </source>
</evidence>
<feature type="domain" description="F-box" evidence="2">
    <location>
        <begin position="8"/>
        <end position="56"/>
    </location>
</feature>
<dbReference type="SUPFAM" id="SSF81383">
    <property type="entry name" value="F-box domain"/>
    <property type="match status" value="1"/>
</dbReference>
<gene>
    <name evidence="3" type="primary">Fbxl6</name>
    <name evidence="3" type="ORF">HALALB_R16309</name>
</gene>
<dbReference type="Gene3D" id="1.20.1280.50">
    <property type="match status" value="1"/>
</dbReference>
<comment type="caution">
    <text evidence="3">The sequence shown here is derived from an EMBL/GenBank/DDBJ whole genome shotgun (WGS) entry which is preliminary data.</text>
</comment>
<dbReference type="GO" id="GO:0031146">
    <property type="term" value="P:SCF-dependent proteasomal ubiquitin-dependent protein catabolic process"/>
    <property type="evidence" value="ECO:0007669"/>
    <property type="project" value="TreeGrafter"/>
</dbReference>
<accession>A0A7K7NYQ9</accession>
<dbReference type="GO" id="GO:0019005">
    <property type="term" value="C:SCF ubiquitin ligase complex"/>
    <property type="evidence" value="ECO:0007669"/>
    <property type="project" value="InterPro"/>
</dbReference>
<dbReference type="EMBL" id="VZSQ01000557">
    <property type="protein sequence ID" value="NWZ60499.1"/>
    <property type="molecule type" value="Genomic_DNA"/>
</dbReference>
<dbReference type="InterPro" id="IPR036047">
    <property type="entry name" value="F-box-like_dom_sf"/>
</dbReference>
<dbReference type="OrthoDB" id="3134645at2759"/>
<name>A0A7K7NYQ9_HALAL</name>
<evidence type="ECO:0000256" key="1">
    <source>
        <dbReference type="SAM" id="MobiDB-lite"/>
    </source>
</evidence>
<dbReference type="InterPro" id="IPR032675">
    <property type="entry name" value="LRR_dom_sf"/>
</dbReference>
<feature type="compositionally biased region" description="Pro residues" evidence="1">
    <location>
        <begin position="91"/>
        <end position="122"/>
    </location>
</feature>
<sequence>PQSAWGSRLPPEILVRIFQAAVEQEGAVPFLCRVARVCRLWCAAAAEPRLWRRVSLGGCWGEPTPGRPPHTQRKVLGTVRWLAESRWVLGGPPPKKTITPGPPTRDPQPGTPHPNAPPPPRLAPGSRSCRSLFSAAGRATRVPQVEPSAVAAFLGAAGPRLRQLCLSCGPRLGTVLAALASGCCPDLRLLELDTALGGTGPPLPLPVERLQAACPHLQVLRLLNLSWTARGSRRADPPGFPRLEELSLAGAGGVGVGDEVLRRLLRASGR</sequence>
<dbReference type="Gene3D" id="3.80.10.10">
    <property type="entry name" value="Ribonuclease Inhibitor"/>
    <property type="match status" value="1"/>
</dbReference>
<dbReference type="PANTHER" id="PTHR16134">
    <property type="entry name" value="F-BOX/TPR REPEAT PROTEIN POF3"/>
    <property type="match status" value="1"/>
</dbReference>
<feature type="non-terminal residue" evidence="3">
    <location>
        <position position="270"/>
    </location>
</feature>
<dbReference type="InterPro" id="IPR047922">
    <property type="entry name" value="FBXL6_F-box"/>
</dbReference>
<protein>
    <submittedName>
        <fullName evidence="3">FBXL6 protein</fullName>
    </submittedName>
</protein>
<dbReference type="Proteomes" id="UP000585422">
    <property type="component" value="Unassembled WGS sequence"/>
</dbReference>
<proteinExistence type="predicted"/>
<reference evidence="3 4" key="1">
    <citation type="submission" date="2019-09" db="EMBL/GenBank/DDBJ databases">
        <title>Bird 10,000 Genomes (B10K) Project - Family phase.</title>
        <authorList>
            <person name="Zhang G."/>
        </authorList>
    </citation>
    <scope>NUCLEOTIDE SEQUENCE [LARGE SCALE GENOMIC DNA]</scope>
    <source>
        <strain evidence="3">OUT-0040</strain>
        <tissue evidence="3">Blood</tissue>
    </source>
</reference>
<feature type="region of interest" description="Disordered" evidence="1">
    <location>
        <begin position="88"/>
        <end position="127"/>
    </location>
</feature>
<evidence type="ECO:0000259" key="2">
    <source>
        <dbReference type="Pfam" id="PF12937"/>
    </source>
</evidence>